<name>I3IJ85_9BACT</name>
<evidence type="ECO:0000313" key="2">
    <source>
        <dbReference type="EMBL" id="GAB61780.1"/>
    </source>
</evidence>
<keyword evidence="3" id="KW-1185">Reference proteome</keyword>
<keyword evidence="1" id="KW-0472">Membrane</keyword>
<reference evidence="2 3" key="1">
    <citation type="journal article" date="2012" name="FEBS Lett.">
        <title>Anammox organism KSU-1 expresses a NirK-type copper-containing nitrite reductase instead of a NirS-type with cytochrome cd1.</title>
        <authorList>
            <person name="Hira D."/>
            <person name="Toh H."/>
            <person name="Migita C.T."/>
            <person name="Okubo H."/>
            <person name="Nishiyama T."/>
            <person name="Hattori M."/>
            <person name="Furukawa K."/>
            <person name="Fujii T."/>
        </authorList>
    </citation>
    <scope>NUCLEOTIDE SEQUENCE [LARGE SCALE GENOMIC DNA]</scope>
</reference>
<evidence type="ECO:0000313" key="3">
    <source>
        <dbReference type="Proteomes" id="UP000002985"/>
    </source>
</evidence>
<dbReference type="STRING" id="247490.KSU1_C0184"/>
<proteinExistence type="predicted"/>
<protein>
    <submittedName>
        <fullName evidence="2">Uncharacterized protein</fullName>
    </submittedName>
</protein>
<gene>
    <name evidence="2" type="ORF">KSU1_C0184</name>
</gene>
<dbReference type="Proteomes" id="UP000002985">
    <property type="component" value="Unassembled WGS sequence"/>
</dbReference>
<dbReference type="AlphaFoldDB" id="I3IJ85"/>
<dbReference type="EMBL" id="BAFH01000003">
    <property type="protein sequence ID" value="GAB61780.1"/>
    <property type="molecule type" value="Genomic_DNA"/>
</dbReference>
<feature type="transmembrane region" description="Helical" evidence="1">
    <location>
        <begin position="22"/>
        <end position="40"/>
    </location>
</feature>
<evidence type="ECO:0000256" key="1">
    <source>
        <dbReference type="SAM" id="Phobius"/>
    </source>
</evidence>
<keyword evidence="1" id="KW-0812">Transmembrane</keyword>
<keyword evidence="1" id="KW-1133">Transmembrane helix</keyword>
<organism evidence="2 3">
    <name type="scientific">Candidatus Jettenia caeni</name>
    <dbReference type="NCBI Taxonomy" id="247490"/>
    <lineage>
        <taxon>Bacteria</taxon>
        <taxon>Pseudomonadati</taxon>
        <taxon>Planctomycetota</taxon>
        <taxon>Candidatus Brocadiia</taxon>
        <taxon>Candidatus Brocadiales</taxon>
        <taxon>Candidatus Brocadiaceae</taxon>
        <taxon>Candidatus Jettenia</taxon>
    </lineage>
</organism>
<sequence>MCNSLERTVRTGNPPRIPFRKGNTGIFIFGVILLSFVNLAKKRKFLYNLEKWDKIVMYNRI</sequence>
<comment type="caution">
    <text evidence="2">The sequence shown here is derived from an EMBL/GenBank/DDBJ whole genome shotgun (WGS) entry which is preliminary data.</text>
</comment>
<accession>I3IJ85</accession>